<name>A0A1F6CBF0_HANXR</name>
<proteinExistence type="predicted"/>
<dbReference type="InterPro" id="IPR018247">
    <property type="entry name" value="EF_Hand_1_Ca_BS"/>
</dbReference>
<evidence type="ECO:0000313" key="3">
    <source>
        <dbReference type="Proteomes" id="UP000178606"/>
    </source>
</evidence>
<dbReference type="PROSITE" id="PS50222">
    <property type="entry name" value="EF_HAND_2"/>
    <property type="match status" value="1"/>
</dbReference>
<evidence type="ECO:0000259" key="1">
    <source>
        <dbReference type="PROSITE" id="PS50222"/>
    </source>
</evidence>
<protein>
    <recommendedName>
        <fullName evidence="1">EF-hand domain-containing protein</fullName>
    </recommendedName>
</protein>
<dbReference type="AlphaFoldDB" id="A0A1F6CBF0"/>
<dbReference type="InterPro" id="IPR036439">
    <property type="entry name" value="Dockerin_dom_sf"/>
</dbReference>
<dbReference type="Gene3D" id="2.60.40.680">
    <property type="match status" value="1"/>
</dbReference>
<dbReference type="GO" id="GO:0030246">
    <property type="term" value="F:carbohydrate binding"/>
    <property type="evidence" value="ECO:0007669"/>
    <property type="project" value="InterPro"/>
</dbReference>
<dbReference type="InterPro" id="IPR008965">
    <property type="entry name" value="CBM2/CBM3_carb-bd_dom_sf"/>
</dbReference>
<dbReference type="Gene3D" id="1.10.1330.10">
    <property type="entry name" value="Dockerin domain"/>
    <property type="match status" value="1"/>
</dbReference>
<evidence type="ECO:0000313" key="2">
    <source>
        <dbReference type="EMBL" id="OGG46297.1"/>
    </source>
</evidence>
<dbReference type="PROSITE" id="PS00018">
    <property type="entry name" value="EF_HAND_1"/>
    <property type="match status" value="2"/>
</dbReference>
<dbReference type="GO" id="GO:0000272">
    <property type="term" value="P:polysaccharide catabolic process"/>
    <property type="evidence" value="ECO:0007669"/>
    <property type="project" value="InterPro"/>
</dbReference>
<feature type="domain" description="EF-hand" evidence="1">
    <location>
        <begin position="137"/>
        <end position="159"/>
    </location>
</feature>
<dbReference type="Proteomes" id="UP000178606">
    <property type="component" value="Unassembled WGS sequence"/>
</dbReference>
<accession>A0A1F6CBF0</accession>
<comment type="caution">
    <text evidence="2">The sequence shown here is derived from an EMBL/GenBank/DDBJ whole genome shotgun (WGS) entry which is preliminary data.</text>
</comment>
<dbReference type="SUPFAM" id="SSF49384">
    <property type="entry name" value="Carbohydrate-binding domain"/>
    <property type="match status" value="1"/>
</dbReference>
<sequence>MQVFVEDAPPINRFSLQIAFDPRLLAFVPGSFVPGPLAPDFAVGFANVQKDYVEVERATLGEGTEGGRGLLGTLTFSVLQELDRETKLRIPLVVWNRVIGWRRDRQAIQTDVRATLTSSTGLGGTSAIPGGGSSAPDFNKDGKVDFDDFFLFAAAFGSSNASFDLDSDGDVGFGDFFLFAEAFGK</sequence>
<dbReference type="EMBL" id="MFKF01000327">
    <property type="protein sequence ID" value="OGG46297.1"/>
    <property type="molecule type" value="Genomic_DNA"/>
</dbReference>
<reference evidence="2 3" key="1">
    <citation type="journal article" date="2016" name="Nat. Commun.">
        <title>Thousands of microbial genomes shed light on interconnected biogeochemical processes in an aquifer system.</title>
        <authorList>
            <person name="Anantharaman K."/>
            <person name="Brown C.T."/>
            <person name="Hug L.A."/>
            <person name="Sharon I."/>
            <person name="Castelle C.J."/>
            <person name="Probst A.J."/>
            <person name="Thomas B.C."/>
            <person name="Singh A."/>
            <person name="Wilkins M.J."/>
            <person name="Karaoz U."/>
            <person name="Brodie E.L."/>
            <person name="Williams K.H."/>
            <person name="Hubbard S.S."/>
            <person name="Banfield J.F."/>
        </authorList>
    </citation>
    <scope>NUCLEOTIDE SEQUENCE [LARGE SCALE GENOMIC DNA]</scope>
    <source>
        <strain evidence="3">RIFCSPLOWO2_12_FULL_64_10</strain>
    </source>
</reference>
<dbReference type="GO" id="GO:0005509">
    <property type="term" value="F:calcium ion binding"/>
    <property type="evidence" value="ECO:0007669"/>
    <property type="project" value="InterPro"/>
</dbReference>
<organism evidence="2 3">
    <name type="scientific">Handelsmanbacteria sp. (strain RIFCSPLOWO2_12_FULL_64_10)</name>
    <dbReference type="NCBI Taxonomy" id="1817868"/>
    <lineage>
        <taxon>Bacteria</taxon>
        <taxon>Candidatus Handelsmaniibacteriota</taxon>
    </lineage>
</organism>
<gene>
    <name evidence="2" type="ORF">A3F84_02410</name>
</gene>
<dbReference type="InterPro" id="IPR002048">
    <property type="entry name" value="EF_hand_dom"/>
</dbReference>